<evidence type="ECO:0000256" key="1">
    <source>
        <dbReference type="ARBA" id="ARBA00022741"/>
    </source>
</evidence>
<comment type="caution">
    <text evidence="3">The sequence shown here is derived from an EMBL/GenBank/DDBJ whole genome shotgun (WGS) entry which is preliminary data.</text>
</comment>
<dbReference type="Proteomes" id="UP001583193">
    <property type="component" value="Unassembled WGS sequence"/>
</dbReference>
<dbReference type="SUPFAM" id="SSF52540">
    <property type="entry name" value="P-loop containing nucleoside triphosphate hydrolases"/>
    <property type="match status" value="1"/>
</dbReference>
<name>A0ABR3YC02_9EURO</name>
<feature type="compositionally biased region" description="Polar residues" evidence="2">
    <location>
        <begin position="236"/>
        <end position="246"/>
    </location>
</feature>
<protein>
    <submittedName>
        <fullName evidence="3">Vacuolar protein sorting-associated protein 21</fullName>
    </submittedName>
</protein>
<keyword evidence="1" id="KW-0547">Nucleotide-binding</keyword>
<evidence type="ECO:0000256" key="2">
    <source>
        <dbReference type="SAM" id="MobiDB-lite"/>
    </source>
</evidence>
<evidence type="ECO:0000313" key="4">
    <source>
        <dbReference type="Proteomes" id="UP001583193"/>
    </source>
</evidence>
<dbReference type="InterPro" id="IPR005225">
    <property type="entry name" value="Small_GTP-bd"/>
</dbReference>
<gene>
    <name evidence="3" type="primary">VPS21</name>
    <name evidence="3" type="ORF">Plec18167_001646</name>
</gene>
<dbReference type="InterPro" id="IPR001806">
    <property type="entry name" value="Small_GTPase"/>
</dbReference>
<accession>A0ABR3YC02</accession>
<organism evidence="3 4">
    <name type="scientific">Paecilomyces lecythidis</name>
    <dbReference type="NCBI Taxonomy" id="3004212"/>
    <lineage>
        <taxon>Eukaryota</taxon>
        <taxon>Fungi</taxon>
        <taxon>Dikarya</taxon>
        <taxon>Ascomycota</taxon>
        <taxon>Pezizomycotina</taxon>
        <taxon>Eurotiomycetes</taxon>
        <taxon>Eurotiomycetidae</taxon>
        <taxon>Eurotiales</taxon>
        <taxon>Thermoascaceae</taxon>
        <taxon>Paecilomyces</taxon>
    </lineage>
</organism>
<dbReference type="CDD" id="cd01860">
    <property type="entry name" value="Rab5_related"/>
    <property type="match status" value="1"/>
</dbReference>
<dbReference type="PANTHER" id="PTHR47978">
    <property type="match status" value="1"/>
</dbReference>
<dbReference type="Gene3D" id="3.40.50.300">
    <property type="entry name" value="P-loop containing nucleotide triphosphate hydrolases"/>
    <property type="match status" value="1"/>
</dbReference>
<dbReference type="EMBL" id="JAVDPF010000003">
    <property type="protein sequence ID" value="KAL1884989.1"/>
    <property type="molecule type" value="Genomic_DNA"/>
</dbReference>
<proteinExistence type="predicted"/>
<feature type="region of interest" description="Disordered" evidence="2">
    <location>
        <begin position="133"/>
        <end position="179"/>
    </location>
</feature>
<keyword evidence="4" id="KW-1185">Reference proteome</keyword>
<dbReference type="PROSITE" id="PS51421">
    <property type="entry name" value="RAS"/>
    <property type="match status" value="1"/>
</dbReference>
<dbReference type="PROSITE" id="PS51420">
    <property type="entry name" value="RHO"/>
    <property type="match status" value="1"/>
</dbReference>
<dbReference type="SMART" id="SM00174">
    <property type="entry name" value="RHO"/>
    <property type="match status" value="1"/>
</dbReference>
<reference evidence="3 4" key="1">
    <citation type="journal article" date="2024" name="IMA Fungus">
        <title>IMA Genome - F19 : A genome assembly and annotation guide to empower mycologists, including annotated draft genome sequences of Ceratocystis pirilliformis, Diaporthe australafricana, Fusarium ophioides, Paecilomyces lecythidis, and Sporothrix stenoceras.</title>
        <authorList>
            <person name="Aylward J."/>
            <person name="Wilson A.M."/>
            <person name="Visagie C.M."/>
            <person name="Spraker J."/>
            <person name="Barnes I."/>
            <person name="Buitendag C."/>
            <person name="Ceriani C."/>
            <person name="Del Mar Angel L."/>
            <person name="du Plessis D."/>
            <person name="Fuchs T."/>
            <person name="Gasser K."/>
            <person name="Kramer D."/>
            <person name="Li W."/>
            <person name="Munsamy K."/>
            <person name="Piso A."/>
            <person name="Price J.L."/>
            <person name="Sonnekus B."/>
            <person name="Thomas C."/>
            <person name="van der Nest A."/>
            <person name="van Dijk A."/>
            <person name="van Heerden A."/>
            <person name="van Vuuren N."/>
            <person name="Yilmaz N."/>
            <person name="Duong T.A."/>
            <person name="van der Merwe N.A."/>
            <person name="Wingfield M.J."/>
            <person name="Wingfield B.D."/>
        </authorList>
    </citation>
    <scope>NUCLEOTIDE SEQUENCE [LARGE SCALE GENOMIC DNA]</scope>
    <source>
        <strain evidence="3 4">CMW 18167</strain>
    </source>
</reference>
<feature type="compositionally biased region" description="Acidic residues" evidence="2">
    <location>
        <begin position="153"/>
        <end position="165"/>
    </location>
</feature>
<dbReference type="Pfam" id="PF00071">
    <property type="entry name" value="Ras"/>
    <property type="match status" value="1"/>
</dbReference>
<feature type="compositionally biased region" description="Gly residues" evidence="2">
    <location>
        <begin position="221"/>
        <end position="233"/>
    </location>
</feature>
<feature type="region of interest" description="Disordered" evidence="2">
    <location>
        <begin position="218"/>
        <end position="256"/>
    </location>
</feature>
<dbReference type="PROSITE" id="PS51419">
    <property type="entry name" value="RAB"/>
    <property type="match status" value="1"/>
</dbReference>
<dbReference type="InterPro" id="IPR027417">
    <property type="entry name" value="P-loop_NTPase"/>
</dbReference>
<dbReference type="SMART" id="SM00173">
    <property type="entry name" value="RAS"/>
    <property type="match status" value="1"/>
</dbReference>
<dbReference type="SMART" id="SM00176">
    <property type="entry name" value="RAN"/>
    <property type="match status" value="1"/>
</dbReference>
<dbReference type="SMART" id="SM00175">
    <property type="entry name" value="RAB"/>
    <property type="match status" value="1"/>
</dbReference>
<dbReference type="PRINTS" id="PR00449">
    <property type="entry name" value="RASTRNSFRMNG"/>
</dbReference>
<dbReference type="NCBIfam" id="TIGR00231">
    <property type="entry name" value="small_GTP"/>
    <property type="match status" value="1"/>
</dbReference>
<sequence>MSESNAPKPSSSVKLVLLGEAAVGKSSLVLRFVNNDFQENKEPTIGAAFLTQKCSLPTRTIKFEIWDTAGQERFASLAPMYYRNAQAALVVYDLTKPSSLIKAKHWVAELQRQASPGIVIALVGNKLDLTSDGSGAGDSAGGDEAAGESAVERDEEAGENNEEQDAASGDARKVSTQEASSYAEEEGLLFFETSAKTGTNVTEVFTAIANAIPEASLKSGRGAGAGAGQGLGGRTEANSVNLTDRSPATAKEGCAC</sequence>
<evidence type="ECO:0000313" key="3">
    <source>
        <dbReference type="EMBL" id="KAL1884989.1"/>
    </source>
</evidence>